<sequence>FALLFDDLHWASESTIELLYYLIKTIQGIPIFGTYRIEEIAQTPLEETIRILGRERLYKLLMLDPLEKIYAKEMIEVILQGVASNELVEYVYRESGGNPFFIEEILKELHKTQTLHKTGDAWFISKRPSIPIPKSIEDTVLYKLQLLNDEKRRVVEIAACIGRDFDFSLLLQISGYNEGELYDILDELVSLGLLKQITPNLRYYFTEDVFRQVVYTTIPRGKRMKLHLDIANVIENHFRDIPYWHEQLAFHYFMGGEKKKLLDFAIQAGMKAKDVYAHDEALKFFSWALQGEVPRERRVEVLLMMGEVSVLKGDYRNAISFLEEAVSLASGTLKGECYQKLGWAFAQMGDYSNALKVLRKGRKLFTDKNKKLITDIEIAWAYRGLGKMESAHRKITSVMEKLDKEKFGHEYSKALTIHAVLHADEKDYKGAMKYYHEAMELKQKLNDRIGIAHIYLDAGVIYAEQNDYEMAENYYSKALEIYIETGYKSGEASVLNNLGSLYLRMNLIHKAEEHFRKALRIAEWVGDISNKLLLLRNLGFIMFINDFIEEATNFYEQALTIARENNNNEWIIRLLSSLIVVYIDALHNFDEAEKLINEAKSMFPQIEDKTLKSWIHSLEVELILKKAEEEPDLTAIEKAIYIIKDKVMPEAQKSKHRYSLWDAYAKLARCYAFKKWDKWGERYIKRYLKEAEKDVDRSVTADACFNAGEFYRILGDKKRARDYYKKAQEIYKEFNFARPIRVVKEKLKLLSTKKKKR</sequence>
<keyword evidence="3" id="KW-0802">TPR repeat</keyword>
<dbReference type="Proteomes" id="UP000885847">
    <property type="component" value="Unassembled WGS sequence"/>
</dbReference>
<dbReference type="SMART" id="SM00028">
    <property type="entry name" value="TPR"/>
    <property type="match status" value="7"/>
</dbReference>
<dbReference type="InterPro" id="IPR019734">
    <property type="entry name" value="TPR_rpt"/>
</dbReference>
<organism evidence="4">
    <name type="scientific">candidate division WOR-3 bacterium</name>
    <dbReference type="NCBI Taxonomy" id="2052148"/>
    <lineage>
        <taxon>Bacteria</taxon>
        <taxon>Bacteria division WOR-3</taxon>
    </lineage>
</organism>
<dbReference type="Pfam" id="PF13181">
    <property type="entry name" value="TPR_8"/>
    <property type="match status" value="4"/>
</dbReference>
<dbReference type="Gene3D" id="1.25.40.10">
    <property type="entry name" value="Tetratricopeptide repeat domain"/>
    <property type="match status" value="4"/>
</dbReference>
<gene>
    <name evidence="4" type="ORF">ENF18_02235</name>
</gene>
<reference evidence="4" key="1">
    <citation type="journal article" date="2020" name="mSystems">
        <title>Genome- and Community-Level Interaction Insights into Carbon Utilization and Element Cycling Functions of Hydrothermarchaeota in Hydrothermal Sediment.</title>
        <authorList>
            <person name="Zhou Z."/>
            <person name="Liu Y."/>
            <person name="Xu W."/>
            <person name="Pan J."/>
            <person name="Luo Z.H."/>
            <person name="Li M."/>
        </authorList>
    </citation>
    <scope>NUCLEOTIDE SEQUENCE [LARGE SCALE GENOMIC DNA]</scope>
    <source>
        <strain evidence="4">HyVt-102</strain>
    </source>
</reference>
<dbReference type="PROSITE" id="PS50293">
    <property type="entry name" value="TPR_REGION"/>
    <property type="match status" value="1"/>
</dbReference>
<dbReference type="AlphaFoldDB" id="A0A7C0VAH0"/>
<name>A0A7C0VAH0_UNCW3</name>
<feature type="repeat" description="TPR" evidence="3">
    <location>
        <begin position="299"/>
        <end position="332"/>
    </location>
</feature>
<proteinExistence type="predicted"/>
<evidence type="ECO:0000256" key="2">
    <source>
        <dbReference type="ARBA" id="ARBA00022840"/>
    </source>
</evidence>
<accession>A0A7C0VAH0</accession>
<dbReference type="EMBL" id="DQWE01000101">
    <property type="protein sequence ID" value="HDI82593.1"/>
    <property type="molecule type" value="Genomic_DNA"/>
</dbReference>
<dbReference type="Pfam" id="PF13424">
    <property type="entry name" value="TPR_12"/>
    <property type="match status" value="1"/>
</dbReference>
<feature type="non-terminal residue" evidence="4">
    <location>
        <position position="1"/>
    </location>
</feature>
<evidence type="ECO:0000313" key="4">
    <source>
        <dbReference type="EMBL" id="HDI82593.1"/>
    </source>
</evidence>
<feature type="repeat" description="TPR" evidence="3">
    <location>
        <begin position="492"/>
        <end position="525"/>
    </location>
</feature>
<feature type="repeat" description="TPR" evidence="3">
    <location>
        <begin position="452"/>
        <end position="485"/>
    </location>
</feature>
<dbReference type="PANTHER" id="PTHR16305">
    <property type="entry name" value="TESTICULAR SOLUBLE ADENYLYL CYCLASE"/>
    <property type="match status" value="1"/>
</dbReference>
<dbReference type="GO" id="GO:0005524">
    <property type="term" value="F:ATP binding"/>
    <property type="evidence" value="ECO:0007669"/>
    <property type="project" value="UniProtKB-KW"/>
</dbReference>
<dbReference type="PANTHER" id="PTHR16305:SF28">
    <property type="entry name" value="GUANYLATE CYCLASE DOMAIN-CONTAINING PROTEIN"/>
    <property type="match status" value="1"/>
</dbReference>
<protein>
    <submittedName>
        <fullName evidence="4">Tetratricopeptide repeat protein</fullName>
    </submittedName>
</protein>
<keyword evidence="2" id="KW-0067">ATP-binding</keyword>
<comment type="caution">
    <text evidence="4">The sequence shown here is derived from an EMBL/GenBank/DDBJ whole genome shotgun (WGS) entry which is preliminary data.</text>
</comment>
<evidence type="ECO:0000256" key="1">
    <source>
        <dbReference type="ARBA" id="ARBA00022741"/>
    </source>
</evidence>
<dbReference type="GO" id="GO:0005737">
    <property type="term" value="C:cytoplasm"/>
    <property type="evidence" value="ECO:0007669"/>
    <property type="project" value="TreeGrafter"/>
</dbReference>
<dbReference type="PROSITE" id="PS50005">
    <property type="entry name" value="TPR"/>
    <property type="match status" value="4"/>
</dbReference>
<keyword evidence="1" id="KW-0547">Nucleotide-binding</keyword>
<dbReference type="InterPro" id="IPR011990">
    <property type="entry name" value="TPR-like_helical_dom_sf"/>
</dbReference>
<feature type="repeat" description="TPR" evidence="3">
    <location>
        <begin position="701"/>
        <end position="734"/>
    </location>
</feature>
<dbReference type="GO" id="GO:0004016">
    <property type="term" value="F:adenylate cyclase activity"/>
    <property type="evidence" value="ECO:0007669"/>
    <property type="project" value="TreeGrafter"/>
</dbReference>
<evidence type="ECO:0000256" key="3">
    <source>
        <dbReference type="PROSITE-ProRule" id="PRU00339"/>
    </source>
</evidence>
<dbReference type="SUPFAM" id="SSF48452">
    <property type="entry name" value="TPR-like"/>
    <property type="match status" value="3"/>
</dbReference>